<dbReference type="Proteomes" id="UP000249464">
    <property type="component" value="Unassembled WGS sequence"/>
</dbReference>
<reference evidence="1 2" key="1">
    <citation type="submission" date="2016-11" db="EMBL/GenBank/DDBJ databases">
        <authorList>
            <person name="Jaros S."/>
            <person name="Januszkiewicz K."/>
            <person name="Wedrychowicz H."/>
        </authorList>
    </citation>
    <scope>NUCLEOTIDE SEQUENCE [LARGE SCALE GENOMIC DNA]</scope>
</reference>
<dbReference type="InterPro" id="IPR025255">
    <property type="entry name" value="DUF4202"/>
</dbReference>
<dbReference type="Pfam" id="PF13875">
    <property type="entry name" value="DUF4202"/>
    <property type="match status" value="1"/>
</dbReference>
<name>A0A2X0MIL7_9BASI</name>
<sequence length="223" mass="25165">MPAPTTSARLTKVLSLLSEAHSTDPCSESSTYHSTLSSYVTRLCRDAGNEEPSEALVIAANAQHVRRWEKPRNEYPMGLSGYKMWRLERTNLNRFHSQVARELMLQAGYSETSDAELIKRVDELLLKKTLARPPFKYPLKVTPPFLQDPEMHLFEDAICLTFLSTQFVQFSDQLDDPSKMVGIVAKTWAKMSTLGRKVAAEELVGTLPYELKKVVQEALEGTD</sequence>
<dbReference type="EMBL" id="FQNC01000060">
    <property type="protein sequence ID" value="SGY89888.1"/>
    <property type="molecule type" value="Genomic_DNA"/>
</dbReference>
<keyword evidence="2" id="KW-1185">Reference proteome</keyword>
<evidence type="ECO:0000313" key="2">
    <source>
        <dbReference type="Proteomes" id="UP000249464"/>
    </source>
</evidence>
<dbReference type="PANTHER" id="PTHR41729:SF1">
    <property type="entry name" value="GLUTAMYL-TRNA SYNTHETASE"/>
    <property type="match status" value="1"/>
</dbReference>
<dbReference type="AlphaFoldDB" id="A0A2X0MIL7"/>
<protein>
    <submittedName>
        <fullName evidence="1">BQ5605_C039g11775 protein</fullName>
    </submittedName>
</protein>
<dbReference type="PANTHER" id="PTHR41729">
    <property type="entry name" value="GLUTAMYL-TRNA SYNTHETASE"/>
    <property type="match status" value="1"/>
</dbReference>
<accession>A0A2X0MIL7</accession>
<organism evidence="1 2">
    <name type="scientific">Microbotryum silenes-dioicae</name>
    <dbReference type="NCBI Taxonomy" id="796604"/>
    <lineage>
        <taxon>Eukaryota</taxon>
        <taxon>Fungi</taxon>
        <taxon>Dikarya</taxon>
        <taxon>Basidiomycota</taxon>
        <taxon>Pucciniomycotina</taxon>
        <taxon>Microbotryomycetes</taxon>
        <taxon>Microbotryales</taxon>
        <taxon>Microbotryaceae</taxon>
        <taxon>Microbotryum</taxon>
    </lineage>
</organism>
<gene>
    <name evidence="1" type="primary">BQ5605_C039g11775</name>
    <name evidence="1" type="ORF">BQ5605_C039G11775</name>
</gene>
<dbReference type="STRING" id="796604.A0A2X0MIL7"/>
<evidence type="ECO:0000313" key="1">
    <source>
        <dbReference type="EMBL" id="SGY89888.1"/>
    </source>
</evidence>
<proteinExistence type="predicted"/>